<accession>A0A917ZCW0</accession>
<sequence>MNKSVLLGLTTLITIAALAATHQAMKPSPVRQLQLAPQAIQPDDNSERG</sequence>
<evidence type="ECO:0000256" key="2">
    <source>
        <dbReference type="SAM" id="SignalP"/>
    </source>
</evidence>
<dbReference type="Proteomes" id="UP000599578">
    <property type="component" value="Unassembled WGS sequence"/>
</dbReference>
<reference evidence="3 4" key="1">
    <citation type="journal article" date="2014" name="Int. J. Syst. Evol. Microbiol.">
        <title>Complete genome sequence of Corynebacterium casei LMG S-19264T (=DSM 44701T), isolated from a smear-ripened cheese.</title>
        <authorList>
            <consortium name="US DOE Joint Genome Institute (JGI-PGF)"/>
            <person name="Walter F."/>
            <person name="Albersmeier A."/>
            <person name="Kalinowski J."/>
            <person name="Ruckert C."/>
        </authorList>
    </citation>
    <scope>NUCLEOTIDE SEQUENCE [LARGE SCALE GENOMIC DNA]</scope>
    <source>
        <strain evidence="3 4">CGMCC 1.7286</strain>
    </source>
</reference>
<name>A0A917ZCW0_9GAMM</name>
<feature type="region of interest" description="Disordered" evidence="1">
    <location>
        <begin position="27"/>
        <end position="49"/>
    </location>
</feature>
<gene>
    <name evidence="3" type="ORF">GCM10011348_14280</name>
</gene>
<feature type="chain" id="PRO_5037919571" evidence="2">
    <location>
        <begin position="20"/>
        <end position="49"/>
    </location>
</feature>
<evidence type="ECO:0000256" key="1">
    <source>
        <dbReference type="SAM" id="MobiDB-lite"/>
    </source>
</evidence>
<feature type="signal peptide" evidence="2">
    <location>
        <begin position="1"/>
        <end position="19"/>
    </location>
</feature>
<keyword evidence="4" id="KW-1185">Reference proteome</keyword>
<keyword evidence="2" id="KW-0732">Signal</keyword>
<protein>
    <submittedName>
        <fullName evidence="3">Uncharacterized protein</fullName>
    </submittedName>
</protein>
<comment type="caution">
    <text evidence="3">The sequence shown here is derived from an EMBL/GenBank/DDBJ whole genome shotgun (WGS) entry which is preliminary data.</text>
</comment>
<dbReference type="EMBL" id="BMLT01000003">
    <property type="protein sequence ID" value="GGO79600.1"/>
    <property type="molecule type" value="Genomic_DNA"/>
</dbReference>
<dbReference type="AlphaFoldDB" id="A0A917ZCW0"/>
<proteinExistence type="predicted"/>
<dbReference type="RefSeq" id="WP_188859869.1">
    <property type="nucleotide sequence ID" value="NZ_BMLT01000003.1"/>
</dbReference>
<evidence type="ECO:0000313" key="3">
    <source>
        <dbReference type="EMBL" id="GGO79600.1"/>
    </source>
</evidence>
<organism evidence="3 4">
    <name type="scientific">Marinobacterium nitratireducens</name>
    <dbReference type="NCBI Taxonomy" id="518897"/>
    <lineage>
        <taxon>Bacteria</taxon>
        <taxon>Pseudomonadati</taxon>
        <taxon>Pseudomonadota</taxon>
        <taxon>Gammaproteobacteria</taxon>
        <taxon>Oceanospirillales</taxon>
        <taxon>Oceanospirillaceae</taxon>
        <taxon>Marinobacterium</taxon>
    </lineage>
</organism>
<evidence type="ECO:0000313" key="4">
    <source>
        <dbReference type="Proteomes" id="UP000599578"/>
    </source>
</evidence>